<evidence type="ECO:0000313" key="13">
    <source>
        <dbReference type="Proteomes" id="UP000266196"/>
    </source>
</evidence>
<evidence type="ECO:0000313" key="10">
    <source>
        <dbReference type="EMBL" id="RHZ42125.1"/>
    </source>
</evidence>
<dbReference type="Proteomes" id="UP000266239">
    <property type="component" value="Unassembled WGS sequence"/>
</dbReference>
<gene>
    <name evidence="5" type="ORF">DYB25_000121</name>
    <name evidence="10" type="ORF">DYB26_003885</name>
    <name evidence="8" type="ORF">DYB30_000699</name>
    <name evidence="9" type="ORF">DYB31_001716</name>
    <name evidence="7" type="ORF">DYB34_004877</name>
    <name evidence="4" type="ORF">DYB36_001304</name>
    <name evidence="6" type="ORF">DYB38_002095</name>
</gene>
<evidence type="ECO:0000256" key="3">
    <source>
        <dbReference type="ARBA" id="ARBA00023274"/>
    </source>
</evidence>
<evidence type="ECO:0000313" key="17">
    <source>
        <dbReference type="Proteomes" id="UP000286510"/>
    </source>
</evidence>
<evidence type="ECO:0000313" key="9">
    <source>
        <dbReference type="EMBL" id="RHY84030.1"/>
    </source>
</evidence>
<evidence type="ECO:0000313" key="14">
    <source>
        <dbReference type="Proteomes" id="UP000266239"/>
    </source>
</evidence>
<dbReference type="Proteomes" id="UP000286510">
    <property type="component" value="Unassembled WGS sequence"/>
</dbReference>
<dbReference type="Proteomes" id="UP000265427">
    <property type="component" value="Unassembled WGS sequence"/>
</dbReference>
<dbReference type="Proteomes" id="UP000283543">
    <property type="component" value="Unassembled WGS sequence"/>
</dbReference>
<evidence type="ECO:0000313" key="16">
    <source>
        <dbReference type="Proteomes" id="UP000283543"/>
    </source>
</evidence>
<dbReference type="AlphaFoldDB" id="A0A397C342"/>
<comment type="similarity">
    <text evidence="1">Belongs to the bacterial ribosomal protein bS21 family.</text>
</comment>
<organism evidence="5 14">
    <name type="scientific">Aphanomyces astaci</name>
    <name type="common">Crayfish plague agent</name>
    <dbReference type="NCBI Taxonomy" id="112090"/>
    <lineage>
        <taxon>Eukaryota</taxon>
        <taxon>Sar</taxon>
        <taxon>Stramenopiles</taxon>
        <taxon>Oomycota</taxon>
        <taxon>Saprolegniomycetes</taxon>
        <taxon>Saprolegniales</taxon>
        <taxon>Verrucalvaceae</taxon>
        <taxon>Aphanomyces</taxon>
    </lineage>
</organism>
<keyword evidence="2" id="KW-0689">Ribosomal protein</keyword>
<evidence type="ECO:0000313" key="12">
    <source>
        <dbReference type="Proteomes" id="UP000265716"/>
    </source>
</evidence>
<dbReference type="EMBL" id="QUTF01002677">
    <property type="protein sequence ID" value="RHZ42125.1"/>
    <property type="molecule type" value="Genomic_DNA"/>
</dbReference>
<dbReference type="GO" id="GO:0003735">
    <property type="term" value="F:structural constituent of ribosome"/>
    <property type="evidence" value="ECO:0007669"/>
    <property type="project" value="InterPro"/>
</dbReference>
<keyword evidence="3" id="KW-0687">Ribonucleoprotein</keyword>
<evidence type="ECO:0000313" key="7">
    <source>
        <dbReference type="EMBL" id="RHY50783.1"/>
    </source>
</evidence>
<dbReference type="GO" id="GO:0006412">
    <property type="term" value="P:translation"/>
    <property type="evidence" value="ECO:0007669"/>
    <property type="project" value="InterPro"/>
</dbReference>
<sequence length="99" mass="11692">MLQTFLRRAAPVAAKQPAHARSLWYQVGFNQDPEKIVKTINRTMQDDGVMTQLDQRFAHEKKWQRRIRKNAESEIRDLNKRMASIVNYCLKKQKRGGHL</sequence>
<proteinExistence type="inferred from homology"/>
<evidence type="ECO:0000313" key="4">
    <source>
        <dbReference type="EMBL" id="RHX96659.1"/>
    </source>
</evidence>
<dbReference type="GO" id="GO:0005840">
    <property type="term" value="C:ribosome"/>
    <property type="evidence" value="ECO:0007669"/>
    <property type="project" value="UniProtKB-KW"/>
</dbReference>
<dbReference type="GO" id="GO:1990904">
    <property type="term" value="C:ribonucleoprotein complex"/>
    <property type="evidence" value="ECO:0007669"/>
    <property type="project" value="UniProtKB-KW"/>
</dbReference>
<evidence type="ECO:0008006" key="18">
    <source>
        <dbReference type="Google" id="ProtNLM"/>
    </source>
</evidence>
<dbReference type="EMBL" id="QUTA01000568">
    <property type="protein sequence ID" value="RHY37513.1"/>
    <property type="molecule type" value="Genomic_DNA"/>
</dbReference>
<name>A0A397C342_APHAT</name>
<dbReference type="InterPro" id="IPR001911">
    <property type="entry name" value="Ribosomal_bS21"/>
</dbReference>
<accession>A0A397C342</accession>
<reference evidence="11 12" key="1">
    <citation type="submission" date="2018-08" db="EMBL/GenBank/DDBJ databases">
        <title>Aphanomyces genome sequencing and annotation.</title>
        <authorList>
            <person name="Minardi D."/>
            <person name="Oidtmann B."/>
            <person name="Van Der Giezen M."/>
            <person name="Studholme D.J."/>
        </authorList>
    </citation>
    <scope>NUCLEOTIDE SEQUENCE [LARGE SCALE GENOMIC DNA]</scope>
    <source>
        <strain evidence="9 13">197901</strain>
        <strain evidence="8 15">D2</strain>
        <strain evidence="10 17">FDL457</strain>
        <strain evidence="4 11">Kv</strain>
        <strain evidence="6 12">SA</strain>
        <strain evidence="7 16">Si</strain>
        <strain evidence="5 14">Yx</strain>
    </source>
</reference>
<dbReference type="Proteomes" id="UP000265716">
    <property type="component" value="Unassembled WGS sequence"/>
</dbReference>
<comment type="caution">
    <text evidence="5">The sequence shown here is derived from an EMBL/GenBank/DDBJ whole genome shotgun (WGS) entry which is preliminary data.</text>
</comment>
<dbReference type="Proteomes" id="UP000266196">
    <property type="component" value="Unassembled WGS sequence"/>
</dbReference>
<protein>
    <recommendedName>
        <fullName evidence="18">Ribosomal protein S21</fullName>
    </recommendedName>
</protein>
<evidence type="ECO:0000313" key="5">
    <source>
        <dbReference type="EMBL" id="RHY37513.1"/>
    </source>
</evidence>
<evidence type="ECO:0000256" key="1">
    <source>
        <dbReference type="ARBA" id="ARBA00006640"/>
    </source>
</evidence>
<dbReference type="VEuPathDB" id="FungiDB:H257_01553"/>
<dbReference type="EMBL" id="QUTC01012138">
    <property type="protein sequence ID" value="RHY37557.1"/>
    <property type="molecule type" value="Genomic_DNA"/>
</dbReference>
<dbReference type="Pfam" id="PF01165">
    <property type="entry name" value="Ribosomal_S21"/>
    <property type="match status" value="1"/>
</dbReference>
<evidence type="ECO:0000256" key="2">
    <source>
        <dbReference type="ARBA" id="ARBA00022980"/>
    </source>
</evidence>
<evidence type="ECO:0000313" key="8">
    <source>
        <dbReference type="EMBL" id="RHY72525.1"/>
    </source>
</evidence>
<dbReference type="Proteomes" id="UP000266643">
    <property type="component" value="Unassembled WGS sequence"/>
</dbReference>
<evidence type="ECO:0000313" key="6">
    <source>
        <dbReference type="EMBL" id="RHY37557.1"/>
    </source>
</evidence>
<evidence type="ECO:0000313" key="15">
    <source>
        <dbReference type="Proteomes" id="UP000266643"/>
    </source>
</evidence>
<dbReference type="EMBL" id="QUTE01021196">
    <property type="protein sequence ID" value="RHY84030.1"/>
    <property type="molecule type" value="Genomic_DNA"/>
</dbReference>
<evidence type="ECO:0000313" key="11">
    <source>
        <dbReference type="Proteomes" id="UP000265427"/>
    </source>
</evidence>
<dbReference type="EMBL" id="QUTD01003516">
    <property type="protein sequence ID" value="RHY72525.1"/>
    <property type="molecule type" value="Genomic_DNA"/>
</dbReference>
<dbReference type="EMBL" id="QUTB01006280">
    <property type="protein sequence ID" value="RHY50783.1"/>
    <property type="molecule type" value="Genomic_DNA"/>
</dbReference>
<dbReference type="EMBL" id="QUSZ01011864">
    <property type="protein sequence ID" value="RHX96659.1"/>
    <property type="molecule type" value="Genomic_DNA"/>
</dbReference>